<reference evidence="2 3" key="1">
    <citation type="journal article" date="2019" name="Int. J. Syst. Evol. Microbiol.">
        <title>The Global Catalogue of Microorganisms (GCM) 10K type strain sequencing project: providing services to taxonomists for standard genome sequencing and annotation.</title>
        <authorList>
            <consortium name="The Broad Institute Genomics Platform"/>
            <consortium name="The Broad Institute Genome Sequencing Center for Infectious Disease"/>
            <person name="Wu L."/>
            <person name="Ma J."/>
        </authorList>
    </citation>
    <scope>NUCLEOTIDE SEQUENCE [LARGE SCALE GENOMIC DNA]</scope>
    <source>
        <strain evidence="2 3">JCM 14546</strain>
    </source>
</reference>
<dbReference type="CDD" id="cd07344">
    <property type="entry name" value="M48_yhfN_like"/>
    <property type="match status" value="1"/>
</dbReference>
<dbReference type="PANTHER" id="PTHR30399:SF1">
    <property type="entry name" value="UTP PYROPHOSPHATASE"/>
    <property type="match status" value="1"/>
</dbReference>
<name>A0ABN2T9F9_9MICO</name>
<accession>A0ABN2T9F9</accession>
<feature type="domain" description="YgjP-like metallopeptidase" evidence="1">
    <location>
        <begin position="88"/>
        <end position="161"/>
    </location>
</feature>
<keyword evidence="3" id="KW-1185">Reference proteome</keyword>
<sequence>MNASDVRSALADGRITVKRSARRRKTISVSLTPSGYVLSVPARYDVHTHAADIGRIIARLRRRADRAPRGDGDLERLAARLSDTYFDDGIRPSSVRWVTNQNTRWGSTTTSTGQIRLSHRLQHVPSWVLEAVLVHELAHLRVPDHGPEFRRLVARCPRTERSDDFLSGFAAGERFAQHARAGEDVPADPA</sequence>
<dbReference type="Pfam" id="PF01863">
    <property type="entry name" value="YgjP-like"/>
    <property type="match status" value="1"/>
</dbReference>
<dbReference type="EMBL" id="BAAANO010000008">
    <property type="protein sequence ID" value="GAA2002408.1"/>
    <property type="molecule type" value="Genomic_DNA"/>
</dbReference>
<protein>
    <submittedName>
        <fullName evidence="2">M48 family metallopeptidase</fullName>
    </submittedName>
</protein>
<evidence type="ECO:0000313" key="2">
    <source>
        <dbReference type="EMBL" id="GAA2002408.1"/>
    </source>
</evidence>
<dbReference type="Gene3D" id="3.30.2010.10">
    <property type="entry name" value="Metalloproteases ('zincins'), catalytic domain"/>
    <property type="match status" value="1"/>
</dbReference>
<organism evidence="2 3">
    <name type="scientific">Brevibacterium samyangense</name>
    <dbReference type="NCBI Taxonomy" id="366888"/>
    <lineage>
        <taxon>Bacteria</taxon>
        <taxon>Bacillati</taxon>
        <taxon>Actinomycetota</taxon>
        <taxon>Actinomycetes</taxon>
        <taxon>Micrococcales</taxon>
        <taxon>Brevibacteriaceae</taxon>
        <taxon>Brevibacterium</taxon>
    </lineage>
</organism>
<comment type="caution">
    <text evidence="2">The sequence shown here is derived from an EMBL/GenBank/DDBJ whole genome shotgun (WGS) entry which is preliminary data.</text>
</comment>
<dbReference type="PANTHER" id="PTHR30399">
    <property type="entry name" value="UNCHARACTERIZED PROTEIN YGJP"/>
    <property type="match status" value="1"/>
</dbReference>
<dbReference type="RefSeq" id="WP_344307343.1">
    <property type="nucleotide sequence ID" value="NZ_BAAANO010000008.1"/>
</dbReference>
<gene>
    <name evidence="2" type="ORF">GCM10009755_08880</name>
</gene>
<evidence type="ECO:0000313" key="3">
    <source>
        <dbReference type="Proteomes" id="UP001500755"/>
    </source>
</evidence>
<proteinExistence type="predicted"/>
<dbReference type="Proteomes" id="UP001500755">
    <property type="component" value="Unassembled WGS sequence"/>
</dbReference>
<dbReference type="InterPro" id="IPR002725">
    <property type="entry name" value="YgjP-like_metallopeptidase"/>
</dbReference>
<dbReference type="InterPro" id="IPR053136">
    <property type="entry name" value="UTP_pyrophosphatase-like"/>
</dbReference>
<evidence type="ECO:0000259" key="1">
    <source>
        <dbReference type="Pfam" id="PF01863"/>
    </source>
</evidence>